<accession>A0ABT8AAV6</accession>
<dbReference type="RefSeq" id="WP_290318694.1">
    <property type="nucleotide sequence ID" value="NZ_JAUFPN010000182.1"/>
</dbReference>
<evidence type="ECO:0000313" key="1">
    <source>
        <dbReference type="EMBL" id="MDN3566741.1"/>
    </source>
</evidence>
<dbReference type="EMBL" id="JAUFPN010000182">
    <property type="protein sequence ID" value="MDN3566741.1"/>
    <property type="molecule type" value="Genomic_DNA"/>
</dbReference>
<sequence>MGTPVSIRLDDDIQAMLETAARARGIGLATYVREIATAEAKRVRKERIREQTKAVAAYVASNKEAQEFFEDWGTPTSIIDKP</sequence>
<organism evidence="1 2">
    <name type="scientific">Paeniroseomonas aquatica</name>
    <dbReference type="NCBI Taxonomy" id="373043"/>
    <lineage>
        <taxon>Bacteria</taxon>
        <taxon>Pseudomonadati</taxon>
        <taxon>Pseudomonadota</taxon>
        <taxon>Alphaproteobacteria</taxon>
        <taxon>Acetobacterales</taxon>
        <taxon>Acetobacteraceae</taxon>
        <taxon>Paeniroseomonas</taxon>
    </lineage>
</organism>
<dbReference type="SUPFAM" id="SSF47598">
    <property type="entry name" value="Ribbon-helix-helix"/>
    <property type="match status" value="1"/>
</dbReference>
<name>A0ABT8AAV6_9PROT</name>
<protein>
    <recommendedName>
        <fullName evidence="3">Ribbon-helix-helix protein, CopG family</fullName>
    </recommendedName>
</protein>
<evidence type="ECO:0000313" key="2">
    <source>
        <dbReference type="Proteomes" id="UP001529369"/>
    </source>
</evidence>
<reference evidence="2" key="1">
    <citation type="journal article" date="2019" name="Int. J. Syst. Evol. Microbiol.">
        <title>The Global Catalogue of Microorganisms (GCM) 10K type strain sequencing project: providing services to taxonomists for standard genome sequencing and annotation.</title>
        <authorList>
            <consortium name="The Broad Institute Genomics Platform"/>
            <consortium name="The Broad Institute Genome Sequencing Center for Infectious Disease"/>
            <person name="Wu L."/>
            <person name="Ma J."/>
        </authorList>
    </citation>
    <scope>NUCLEOTIDE SEQUENCE [LARGE SCALE GENOMIC DNA]</scope>
    <source>
        <strain evidence="2">CECT 7131</strain>
    </source>
</reference>
<proteinExistence type="predicted"/>
<dbReference type="InterPro" id="IPR010985">
    <property type="entry name" value="Ribbon_hlx_hlx"/>
</dbReference>
<evidence type="ECO:0008006" key="3">
    <source>
        <dbReference type="Google" id="ProtNLM"/>
    </source>
</evidence>
<dbReference type="Proteomes" id="UP001529369">
    <property type="component" value="Unassembled WGS sequence"/>
</dbReference>
<keyword evidence="2" id="KW-1185">Reference proteome</keyword>
<dbReference type="Gene3D" id="1.20.5.780">
    <property type="entry name" value="Single helix bin"/>
    <property type="match status" value="1"/>
</dbReference>
<comment type="caution">
    <text evidence="1">The sequence shown here is derived from an EMBL/GenBank/DDBJ whole genome shotgun (WGS) entry which is preliminary data.</text>
</comment>
<gene>
    <name evidence="1" type="ORF">QWZ14_20390</name>
</gene>